<accession>A0A3N0VGR0</accession>
<reference evidence="4 5" key="1">
    <citation type="submission" date="2018-10" db="EMBL/GenBank/DDBJ databases">
        <authorList>
            <person name="Chen W.-M."/>
        </authorList>
    </citation>
    <scope>NUCLEOTIDE SEQUENCE [LARGE SCALE GENOMIC DNA]</scope>
    <source>
        <strain evidence="4 5">THS-13</strain>
    </source>
</reference>
<evidence type="ECO:0000313" key="5">
    <source>
        <dbReference type="Proteomes" id="UP000282106"/>
    </source>
</evidence>
<comment type="caution">
    <text evidence="4">The sequence shown here is derived from an EMBL/GenBank/DDBJ whole genome shotgun (WGS) entry which is preliminary data.</text>
</comment>
<feature type="signal peptide" evidence="3">
    <location>
        <begin position="1"/>
        <end position="23"/>
    </location>
</feature>
<feature type="compositionally biased region" description="Gly residues" evidence="1">
    <location>
        <begin position="572"/>
        <end position="589"/>
    </location>
</feature>
<keyword evidence="5" id="KW-1185">Reference proteome</keyword>
<feature type="compositionally biased region" description="Gly residues" evidence="1">
    <location>
        <begin position="495"/>
        <end position="508"/>
    </location>
</feature>
<feature type="compositionally biased region" description="Low complexity" evidence="1">
    <location>
        <begin position="527"/>
        <end position="571"/>
    </location>
</feature>
<dbReference type="AlphaFoldDB" id="A0A3N0VGR0"/>
<feature type="compositionally biased region" description="Low complexity" evidence="1">
    <location>
        <begin position="472"/>
        <end position="494"/>
    </location>
</feature>
<evidence type="ECO:0000256" key="2">
    <source>
        <dbReference type="SAM" id="Phobius"/>
    </source>
</evidence>
<dbReference type="InterPro" id="IPR029058">
    <property type="entry name" value="AB_hydrolase_fold"/>
</dbReference>
<dbReference type="RefSeq" id="WP_123211007.1">
    <property type="nucleotide sequence ID" value="NZ_RJVO01000002.1"/>
</dbReference>
<protein>
    <recommendedName>
        <fullName evidence="6">Alpha/beta hydrolase</fullName>
    </recommendedName>
</protein>
<dbReference type="PANTHER" id="PTHR22946">
    <property type="entry name" value="DIENELACTONE HYDROLASE DOMAIN-CONTAINING PROTEIN-RELATED"/>
    <property type="match status" value="1"/>
</dbReference>
<feature type="chain" id="PRO_5018193192" description="Alpha/beta hydrolase" evidence="3">
    <location>
        <begin position="24"/>
        <end position="609"/>
    </location>
</feature>
<keyword evidence="3" id="KW-0732">Signal</keyword>
<dbReference type="InterPro" id="IPR050261">
    <property type="entry name" value="FrsA_esterase"/>
</dbReference>
<evidence type="ECO:0000313" key="4">
    <source>
        <dbReference type="EMBL" id="ROH91963.1"/>
    </source>
</evidence>
<dbReference type="Gene3D" id="3.40.50.1820">
    <property type="entry name" value="alpha/beta hydrolase"/>
    <property type="match status" value="1"/>
</dbReference>
<evidence type="ECO:0008006" key="6">
    <source>
        <dbReference type="Google" id="ProtNLM"/>
    </source>
</evidence>
<proteinExistence type="predicted"/>
<sequence>MIISKPLRLAAAVSWLLSSAALAIPEGPAPNTPAWVQREALNYAKTTEAPTEQLLPAFQARWLPQSTANLVEWNQRALGDSSWLLLPSGNTPVLPLCTTWALQCAGDPFRYPGFDPFYENEAEVIPLVIYDQGCARLSGRVWAPKGSRAGANLPAVVIENGSIQAPEPLYWWMAQALVRQGYVVMSFDPRGQGRSDQQTPSGEQGSNLNSAVFWEGLVNVIDFFRSTPVMPYPHNASCAGTYPTPVTDFNPFHDRIDRARLGIAGHSLGATGVSVVQAYGGEGAEPWPGRLDRENPVKVIVAWDSLRAPGAASSGTPAVVARVPAMGQTSEYGIGGTPFTQAPDPESDKAAYSAWRDAGVPVYQLTIQGSTHFEWSLIPTFPATSWCPEVVDGQCVGGWGRPLAENYSLAWFDRWLKQPGEAGYDDADARLLADSDWVDRYSFYARSARAFPKRDGSPALCEDIRAGCGCQGESSSSSSSSGASGSTSGSSSSGSGSGSGSSSGGGTSGSSTSGGSASGSGSGSGSSSGSSSSSSSGGSSGGCEPEGSSSSSSSGSSSGSSGSSGSSTGSGSSSGGAPGGSSGAASGGGALTASLLLGLLLLGSRRRAR</sequence>
<feature type="compositionally biased region" description="Gly residues" evidence="1">
    <location>
        <begin position="516"/>
        <end position="526"/>
    </location>
</feature>
<dbReference type="SUPFAM" id="SSF53474">
    <property type="entry name" value="alpha/beta-Hydrolases"/>
    <property type="match status" value="1"/>
</dbReference>
<dbReference type="EMBL" id="RJVO01000002">
    <property type="protein sequence ID" value="ROH91963.1"/>
    <property type="molecule type" value="Genomic_DNA"/>
</dbReference>
<dbReference type="InParanoid" id="A0A3N0VGR0"/>
<name>A0A3N0VGR0_9GAMM</name>
<evidence type="ECO:0000256" key="1">
    <source>
        <dbReference type="SAM" id="MobiDB-lite"/>
    </source>
</evidence>
<keyword evidence="2" id="KW-0812">Transmembrane</keyword>
<keyword evidence="2" id="KW-0472">Membrane</keyword>
<dbReference type="Proteomes" id="UP000282106">
    <property type="component" value="Unassembled WGS sequence"/>
</dbReference>
<keyword evidence="2" id="KW-1133">Transmembrane helix</keyword>
<gene>
    <name evidence="4" type="ORF">ED208_06210</name>
</gene>
<organism evidence="4 5">
    <name type="scientific">Stagnimonas aquatica</name>
    <dbReference type="NCBI Taxonomy" id="2689987"/>
    <lineage>
        <taxon>Bacteria</taxon>
        <taxon>Pseudomonadati</taxon>
        <taxon>Pseudomonadota</taxon>
        <taxon>Gammaproteobacteria</taxon>
        <taxon>Nevskiales</taxon>
        <taxon>Nevskiaceae</taxon>
        <taxon>Stagnimonas</taxon>
    </lineage>
</organism>
<evidence type="ECO:0000256" key="3">
    <source>
        <dbReference type="SAM" id="SignalP"/>
    </source>
</evidence>
<feature type="region of interest" description="Disordered" evidence="1">
    <location>
        <begin position="472"/>
        <end position="589"/>
    </location>
</feature>
<feature type="transmembrane region" description="Helical" evidence="2">
    <location>
        <begin position="583"/>
        <end position="603"/>
    </location>
</feature>